<dbReference type="OrthoDB" id="3826063at2"/>
<keyword evidence="3" id="KW-1185">Reference proteome</keyword>
<gene>
    <name evidence="2" type="ORF">GM676_26655</name>
</gene>
<name>A0A6L6PPU9_9BURK</name>
<dbReference type="SUPFAM" id="SSF81301">
    <property type="entry name" value="Nucleotidyltransferase"/>
    <property type="match status" value="1"/>
</dbReference>
<dbReference type="Gene3D" id="3.30.460.10">
    <property type="entry name" value="Beta Polymerase, domain 2"/>
    <property type="match status" value="1"/>
</dbReference>
<organism evidence="2 3">
    <name type="scientific">Duganella radicis</name>
    <dbReference type="NCBI Taxonomy" id="551988"/>
    <lineage>
        <taxon>Bacteria</taxon>
        <taxon>Pseudomonadati</taxon>
        <taxon>Pseudomonadota</taxon>
        <taxon>Betaproteobacteria</taxon>
        <taxon>Burkholderiales</taxon>
        <taxon>Oxalobacteraceae</taxon>
        <taxon>Telluria group</taxon>
        <taxon>Duganella</taxon>
    </lineage>
</organism>
<dbReference type="AlphaFoldDB" id="A0A6L6PPU9"/>
<accession>A0A6L6PPU9</accession>
<dbReference type="InterPro" id="IPR002934">
    <property type="entry name" value="Polymerase_NTP_transf_dom"/>
</dbReference>
<reference evidence="2 3" key="1">
    <citation type="submission" date="2019-11" db="EMBL/GenBank/DDBJ databases">
        <title>Type strains purchased from KCTC, JCM and DSMZ.</title>
        <authorList>
            <person name="Lu H."/>
        </authorList>
    </citation>
    <scope>NUCLEOTIDE SEQUENCE [LARGE SCALE GENOMIC DNA]</scope>
    <source>
        <strain evidence="2 3">KCTC 22382</strain>
    </source>
</reference>
<dbReference type="EMBL" id="WNKY01000049">
    <property type="protein sequence ID" value="MTV41148.1"/>
    <property type="molecule type" value="Genomic_DNA"/>
</dbReference>
<evidence type="ECO:0000259" key="1">
    <source>
        <dbReference type="Pfam" id="PF01909"/>
    </source>
</evidence>
<comment type="caution">
    <text evidence="2">The sequence shown here is derived from an EMBL/GenBank/DDBJ whole genome shotgun (WGS) entry which is preliminary data.</text>
</comment>
<feature type="domain" description="Polymerase nucleotidyl transferase" evidence="1">
    <location>
        <begin position="36"/>
        <end position="107"/>
    </location>
</feature>
<dbReference type="Proteomes" id="UP000475582">
    <property type="component" value="Unassembled WGS sequence"/>
</dbReference>
<evidence type="ECO:0000313" key="3">
    <source>
        <dbReference type="Proteomes" id="UP000475582"/>
    </source>
</evidence>
<proteinExistence type="predicted"/>
<dbReference type="Pfam" id="PF01909">
    <property type="entry name" value="NTP_transf_2"/>
    <property type="match status" value="1"/>
</dbReference>
<sequence length="235" mass="26352">MAAIFRPCIGFNGTEQVLNEREIAKYLASKLTGFQKICSKHGATITIYGSFATGRATLNSDIDFLLQTVNPGSLDNLKRDLELLFERKIDIAENGKLIKILRERIISEATEIETLANGRFQPARPKSNKFYELLIWKQAGAIVWISPATDLGPARILTGAARILYFWRSHLSCESSSRKRALVNSIRKIELLYKAYARRSIGAKQSAYGIHKLCRRISRMDGALASEAEVLMDLT</sequence>
<dbReference type="GO" id="GO:0016779">
    <property type="term" value="F:nucleotidyltransferase activity"/>
    <property type="evidence" value="ECO:0007669"/>
    <property type="project" value="InterPro"/>
</dbReference>
<dbReference type="CDD" id="cd05403">
    <property type="entry name" value="NT_KNTase_like"/>
    <property type="match status" value="1"/>
</dbReference>
<dbReference type="InterPro" id="IPR043519">
    <property type="entry name" value="NT_sf"/>
</dbReference>
<evidence type="ECO:0000313" key="2">
    <source>
        <dbReference type="EMBL" id="MTV41148.1"/>
    </source>
</evidence>
<protein>
    <recommendedName>
        <fullName evidence="1">Polymerase nucleotidyl transferase domain-containing protein</fullName>
    </recommendedName>
</protein>